<dbReference type="Pfam" id="PF02753">
    <property type="entry name" value="PapD_C"/>
    <property type="match status" value="1"/>
</dbReference>
<protein>
    <submittedName>
        <fullName evidence="11">Fimbrial assembly chaperone</fullName>
    </submittedName>
</protein>
<keyword evidence="12" id="KW-1185">Reference proteome</keyword>
<sequence length="233" mass="26213">MILRISILRRLVICSVSLILLTFFIAQVRADIAIGGTRVIYPGNKKETGVSISNLKGNDVYLIQSWIEDGDANRKAPFIVTPPLFRINAGEENQLRIIRTGGELPQDRESLFWLSVKAIPAMTESNSVNVLQVVVKSRLKMFYRPDGLSGEPTSAYRQLNVFSEGKKLRIENPTPYFVTFFSLKVNGVEIKEADMLPPKSHIYFTPPGGRVSTVSWQTINDYGGISREEHRQL</sequence>
<evidence type="ECO:0000256" key="2">
    <source>
        <dbReference type="ARBA" id="ARBA00007399"/>
    </source>
</evidence>
<feature type="domain" description="Pili assembly chaperone C-terminal" evidence="10">
    <location>
        <begin position="170"/>
        <end position="226"/>
    </location>
</feature>
<keyword evidence="6 8" id="KW-0143">Chaperone</keyword>
<organism evidence="11 12">
    <name type="scientific">Leminorella grimontii</name>
    <dbReference type="NCBI Taxonomy" id="82981"/>
    <lineage>
        <taxon>Bacteria</taxon>
        <taxon>Pseudomonadati</taxon>
        <taxon>Pseudomonadota</taxon>
        <taxon>Gammaproteobacteria</taxon>
        <taxon>Enterobacterales</taxon>
        <taxon>Budviciaceae</taxon>
        <taxon>Leminorella</taxon>
    </lineage>
</organism>
<evidence type="ECO:0000256" key="8">
    <source>
        <dbReference type="RuleBase" id="RU003918"/>
    </source>
</evidence>
<dbReference type="InterPro" id="IPR008962">
    <property type="entry name" value="PapD-like_sf"/>
</dbReference>
<evidence type="ECO:0000256" key="3">
    <source>
        <dbReference type="ARBA" id="ARBA00022558"/>
    </source>
</evidence>
<keyword evidence="7" id="KW-0393">Immunoglobulin domain</keyword>
<dbReference type="InterPro" id="IPR036316">
    <property type="entry name" value="Pili_assmbl_chap_C_dom_sf"/>
</dbReference>
<evidence type="ECO:0000256" key="7">
    <source>
        <dbReference type="ARBA" id="ARBA00023319"/>
    </source>
</evidence>
<dbReference type="InterPro" id="IPR016147">
    <property type="entry name" value="Pili_assmbl_chaperone_N"/>
</dbReference>
<evidence type="ECO:0000259" key="9">
    <source>
        <dbReference type="Pfam" id="PF00345"/>
    </source>
</evidence>
<dbReference type="InterPro" id="IPR018046">
    <property type="entry name" value="Pili_assmbl_chaperone_CS"/>
</dbReference>
<dbReference type="AlphaFoldDB" id="A0AAV5N4H7"/>
<dbReference type="PANTHER" id="PTHR30251">
    <property type="entry name" value="PILUS ASSEMBLY CHAPERONE"/>
    <property type="match status" value="1"/>
</dbReference>
<comment type="caution">
    <text evidence="11">The sequence shown here is derived from an EMBL/GenBank/DDBJ whole genome shotgun (WGS) entry which is preliminary data.</text>
</comment>
<reference evidence="11" key="1">
    <citation type="submission" date="2022-06" db="EMBL/GenBank/DDBJ databases">
        <title>Draft genome sequences of Leminorella grimontii str. JCM5902.</title>
        <authorList>
            <person name="Wakabayashi Y."/>
            <person name="Kojima K."/>
        </authorList>
    </citation>
    <scope>NUCLEOTIDE SEQUENCE</scope>
    <source>
        <strain evidence="11">JCM 5902</strain>
    </source>
</reference>
<evidence type="ECO:0000259" key="10">
    <source>
        <dbReference type="Pfam" id="PF02753"/>
    </source>
</evidence>
<keyword evidence="5" id="KW-0574">Periplasm</keyword>
<evidence type="ECO:0000313" key="12">
    <source>
        <dbReference type="Proteomes" id="UP001058124"/>
    </source>
</evidence>
<dbReference type="PROSITE" id="PS00635">
    <property type="entry name" value="PILI_CHAPERONE"/>
    <property type="match status" value="1"/>
</dbReference>
<gene>
    <name evidence="11" type="ORF">SOASR030_21260</name>
</gene>
<dbReference type="PRINTS" id="PR00969">
    <property type="entry name" value="CHAPERONPILI"/>
</dbReference>
<evidence type="ECO:0000313" key="11">
    <source>
        <dbReference type="EMBL" id="GKX56014.1"/>
    </source>
</evidence>
<evidence type="ECO:0000256" key="4">
    <source>
        <dbReference type="ARBA" id="ARBA00022729"/>
    </source>
</evidence>
<comment type="similarity">
    <text evidence="2 8">Belongs to the periplasmic pilus chaperone family.</text>
</comment>
<feature type="domain" description="Pili assembly chaperone N-terminal" evidence="9">
    <location>
        <begin position="32"/>
        <end position="148"/>
    </location>
</feature>
<keyword evidence="4" id="KW-0732">Signal</keyword>
<dbReference type="GO" id="GO:0071555">
    <property type="term" value="P:cell wall organization"/>
    <property type="evidence" value="ECO:0007669"/>
    <property type="project" value="InterPro"/>
</dbReference>
<dbReference type="GO" id="GO:0030288">
    <property type="term" value="C:outer membrane-bounded periplasmic space"/>
    <property type="evidence" value="ECO:0007669"/>
    <property type="project" value="InterPro"/>
</dbReference>
<dbReference type="Gene3D" id="2.60.40.10">
    <property type="entry name" value="Immunoglobulins"/>
    <property type="match status" value="2"/>
</dbReference>
<proteinExistence type="inferred from homology"/>
<dbReference type="FunFam" id="2.60.40.10:FF:000458">
    <property type="entry name" value="Molecular chaperone FimC"/>
    <property type="match status" value="1"/>
</dbReference>
<dbReference type="PANTHER" id="PTHR30251:SF9">
    <property type="entry name" value="CHAPERONE PROTEIN CAF1M"/>
    <property type="match status" value="1"/>
</dbReference>
<keyword evidence="3" id="KW-1029">Fimbrium biogenesis</keyword>
<dbReference type="SUPFAM" id="SSF49584">
    <property type="entry name" value="Periplasmic chaperone C-domain"/>
    <property type="match status" value="1"/>
</dbReference>
<comment type="subcellular location">
    <subcellularLocation>
        <location evidence="1 8">Periplasm</location>
    </subcellularLocation>
</comment>
<dbReference type="InterPro" id="IPR016148">
    <property type="entry name" value="Pili_assmbl_chaperone_C"/>
</dbReference>
<dbReference type="InterPro" id="IPR001829">
    <property type="entry name" value="Pili_assmbl_chaperone_bac"/>
</dbReference>
<name>A0AAV5N4H7_9GAMM</name>
<dbReference type="RefSeq" id="WP_245614567.1">
    <property type="nucleotide sequence ID" value="NZ_BRLH01000004.1"/>
</dbReference>
<evidence type="ECO:0000256" key="6">
    <source>
        <dbReference type="ARBA" id="ARBA00023186"/>
    </source>
</evidence>
<dbReference type="EMBL" id="BRLH01000004">
    <property type="protein sequence ID" value="GKX56014.1"/>
    <property type="molecule type" value="Genomic_DNA"/>
</dbReference>
<dbReference type="Pfam" id="PF00345">
    <property type="entry name" value="PapD_N"/>
    <property type="match status" value="1"/>
</dbReference>
<evidence type="ECO:0000256" key="5">
    <source>
        <dbReference type="ARBA" id="ARBA00022764"/>
    </source>
</evidence>
<dbReference type="InterPro" id="IPR050643">
    <property type="entry name" value="Periplasmic_pilus_chap"/>
</dbReference>
<evidence type="ECO:0000256" key="1">
    <source>
        <dbReference type="ARBA" id="ARBA00004418"/>
    </source>
</evidence>
<dbReference type="Proteomes" id="UP001058124">
    <property type="component" value="Unassembled WGS sequence"/>
</dbReference>
<accession>A0AAV5N4H7</accession>
<dbReference type="InterPro" id="IPR013783">
    <property type="entry name" value="Ig-like_fold"/>
</dbReference>
<dbReference type="SUPFAM" id="SSF49354">
    <property type="entry name" value="PapD-like"/>
    <property type="match status" value="1"/>
</dbReference>